<sequence>MASAPKSPPDGNAQSGMSSFDPHWVSSWRYKLVCLDDPAIVCPNDPSILVEHYQASAIHWHSAFKNETARVTDLIEEIKKLNTRMDRMQARLLRCDTILAPSETSADAREAGGFNPATPQAMKISG</sequence>
<evidence type="ECO:0000256" key="2">
    <source>
        <dbReference type="SAM" id="MobiDB-lite"/>
    </source>
</evidence>
<evidence type="ECO:0000256" key="1">
    <source>
        <dbReference type="SAM" id="Coils"/>
    </source>
</evidence>
<evidence type="ECO:0000313" key="3">
    <source>
        <dbReference type="EMBL" id="KAK8855347.1"/>
    </source>
</evidence>
<reference evidence="3 4" key="1">
    <citation type="journal article" date="2024" name="IMA Fungus">
        <title>Apiospora arundinis, a panoply of carbohydrate-active enzymes and secondary metabolites.</title>
        <authorList>
            <person name="Sorensen T."/>
            <person name="Petersen C."/>
            <person name="Muurmann A.T."/>
            <person name="Christiansen J.V."/>
            <person name="Brundto M.L."/>
            <person name="Overgaard C.K."/>
            <person name="Boysen A.T."/>
            <person name="Wollenberg R.D."/>
            <person name="Larsen T.O."/>
            <person name="Sorensen J.L."/>
            <person name="Nielsen K.L."/>
            <person name="Sondergaard T.E."/>
        </authorList>
    </citation>
    <scope>NUCLEOTIDE SEQUENCE [LARGE SCALE GENOMIC DNA]</scope>
    <source>
        <strain evidence="3 4">AAU 773</strain>
    </source>
</reference>
<evidence type="ECO:0000313" key="4">
    <source>
        <dbReference type="Proteomes" id="UP001390339"/>
    </source>
</evidence>
<feature type="region of interest" description="Disordered" evidence="2">
    <location>
        <begin position="104"/>
        <end position="126"/>
    </location>
</feature>
<proteinExistence type="predicted"/>
<name>A0ABR2HZY0_9PEZI</name>
<keyword evidence="1" id="KW-0175">Coiled coil</keyword>
<organism evidence="3 4">
    <name type="scientific">Apiospora arundinis</name>
    <dbReference type="NCBI Taxonomy" id="335852"/>
    <lineage>
        <taxon>Eukaryota</taxon>
        <taxon>Fungi</taxon>
        <taxon>Dikarya</taxon>
        <taxon>Ascomycota</taxon>
        <taxon>Pezizomycotina</taxon>
        <taxon>Sordariomycetes</taxon>
        <taxon>Xylariomycetidae</taxon>
        <taxon>Amphisphaeriales</taxon>
        <taxon>Apiosporaceae</taxon>
        <taxon>Apiospora</taxon>
    </lineage>
</organism>
<keyword evidence="4" id="KW-1185">Reference proteome</keyword>
<gene>
    <name evidence="3" type="ORF">PGQ11_011259</name>
</gene>
<dbReference type="EMBL" id="JAPCWZ010000007">
    <property type="protein sequence ID" value="KAK8855347.1"/>
    <property type="molecule type" value="Genomic_DNA"/>
</dbReference>
<accession>A0ABR2HZY0</accession>
<comment type="caution">
    <text evidence="3">The sequence shown here is derived from an EMBL/GenBank/DDBJ whole genome shotgun (WGS) entry which is preliminary data.</text>
</comment>
<dbReference type="Proteomes" id="UP001390339">
    <property type="component" value="Unassembled WGS sequence"/>
</dbReference>
<protein>
    <submittedName>
        <fullName evidence="3">Uncharacterized protein</fullName>
    </submittedName>
</protein>
<feature type="coiled-coil region" evidence="1">
    <location>
        <begin position="64"/>
        <end position="91"/>
    </location>
</feature>